<sequence>MGEFLGKSKLDKLNTIINYDYFDRETGYCEHYPLITAEKHELEGGIWNKNISDELLNALCYVYIKKENNTLNENLCNYLYYWLGSKVLTNLRLKDFFFDVITRIYRILNESELGKICDPAEHNIYNHNFQKFKDIYDLSEDYNTYKSHFIIPNPSCDKNYQDKLKTYVYLYNKLRDECSIEKTNYNAQYCKVFNKYFSNERHSEITSWKCKLKESEQQVVQLEEKPRKDAENETLLERRGLIVGQKLYRQGLLETEEFAEHLGTQHTGLRAENTVMGSVSDHPDNSPPSTVKKSITSAVSAAGLLVPPFLVYHFTPAKSWINRLLGRKQMYRNPYANQEFMANFSVPEDIYSERNRYNIMYRPE</sequence>
<comment type="caution">
    <text evidence="1">The sequence shown here is derived from an EMBL/GenBank/DDBJ whole genome shotgun (WGS) entry which is preliminary data.</text>
</comment>
<dbReference type="InterPro" id="IPR008780">
    <property type="entry name" value="Plasmodium_Vir"/>
</dbReference>
<accession>A0A8S4HHT5</accession>
<evidence type="ECO:0000313" key="2">
    <source>
        <dbReference type="Proteomes" id="UP000779233"/>
    </source>
</evidence>
<dbReference type="Proteomes" id="UP000779233">
    <property type="component" value="Unassembled WGS sequence"/>
</dbReference>
<organism evidence="1 2">
    <name type="scientific">Plasmodium vivax</name>
    <name type="common">malaria parasite P. vivax</name>
    <dbReference type="NCBI Taxonomy" id="5855"/>
    <lineage>
        <taxon>Eukaryota</taxon>
        <taxon>Sar</taxon>
        <taxon>Alveolata</taxon>
        <taxon>Apicomplexa</taxon>
        <taxon>Aconoidasida</taxon>
        <taxon>Haemosporida</taxon>
        <taxon>Plasmodiidae</taxon>
        <taxon>Plasmodium</taxon>
        <taxon>Plasmodium (Plasmodium)</taxon>
    </lineage>
</organism>
<dbReference type="EMBL" id="CAJZCX010000009">
    <property type="protein sequence ID" value="CAG9479388.1"/>
    <property type="molecule type" value="Genomic_DNA"/>
</dbReference>
<name>A0A8S4HHT5_PLAVI</name>
<reference evidence="1" key="1">
    <citation type="submission" date="2021-09" db="EMBL/GenBank/DDBJ databases">
        <authorList>
            <consortium name="Pathogen Informatics"/>
        </authorList>
    </citation>
    <scope>NUCLEOTIDE SEQUENCE</scope>
    <source>
        <strain evidence="1">PvW1</strain>
    </source>
</reference>
<proteinExistence type="predicted"/>
<dbReference type="AlphaFoldDB" id="A0A8S4HHT5"/>
<dbReference type="Pfam" id="PF05795">
    <property type="entry name" value="Plasmodium_Vir"/>
    <property type="match status" value="1"/>
</dbReference>
<gene>
    <name evidence="1" type="ORF">PVW1_080046500</name>
</gene>
<dbReference type="VEuPathDB" id="PlasmoDB:PVPAM_110059400"/>
<protein>
    <submittedName>
        <fullName evidence="1">(malaria parasite P. vivax) hypothetical protein</fullName>
    </submittedName>
</protein>
<evidence type="ECO:0000313" key="1">
    <source>
        <dbReference type="EMBL" id="CAG9479388.1"/>
    </source>
</evidence>